<accession>A0A614U8F8</accession>
<comment type="caution">
    <text evidence="1">The sequence shown here is derived from an EMBL/GenBank/DDBJ whole genome shotgun (WGS) entry which is preliminary data.</text>
</comment>
<dbReference type="EMBL" id="DAAQUH010000010">
    <property type="protein sequence ID" value="HAE0895015.1"/>
    <property type="molecule type" value="Genomic_DNA"/>
</dbReference>
<dbReference type="AlphaFoldDB" id="A0A614U8F8"/>
<gene>
    <name evidence="2" type="ORF">G2781_09220</name>
    <name evidence="3" type="ORF">G2786_13885</name>
    <name evidence="1" type="ORF">G2901_14870</name>
</gene>
<evidence type="ECO:0000313" key="3">
    <source>
        <dbReference type="EMBL" id="HAE1182483.1"/>
    </source>
</evidence>
<dbReference type="RefSeq" id="WP_140428863.1">
    <property type="nucleotide sequence ID" value="NZ_NITT01000005.1"/>
</dbReference>
<evidence type="ECO:0000313" key="2">
    <source>
        <dbReference type="EMBL" id="HAE1049039.1"/>
    </source>
</evidence>
<organism evidence="1">
    <name type="scientific">Salmonella senftenberg</name>
    <dbReference type="NCBI Taxonomy" id="28150"/>
    <lineage>
        <taxon>Bacteria</taxon>
        <taxon>Pseudomonadati</taxon>
        <taxon>Pseudomonadota</taxon>
        <taxon>Gammaproteobacteria</taxon>
        <taxon>Enterobacterales</taxon>
        <taxon>Enterobacteriaceae</taxon>
        <taxon>Salmonella</taxon>
    </lineage>
</organism>
<protein>
    <submittedName>
        <fullName evidence="1">Uncharacterized protein</fullName>
    </submittedName>
</protein>
<reference evidence="1" key="1">
    <citation type="journal article" date="2018" name="Genome Biol.">
        <title>SKESA: strategic k-mer extension for scrupulous assemblies.</title>
        <authorList>
            <person name="Souvorov A."/>
            <person name="Agarwala R."/>
            <person name="Lipman D.J."/>
        </authorList>
    </citation>
    <scope>NUCLEOTIDE SEQUENCE</scope>
    <source>
        <strain evidence="1">Salmonella enterica</strain>
    </source>
</reference>
<name>A0A614U8F8_SALSE</name>
<proteinExistence type="predicted"/>
<dbReference type="EMBL" id="DAAQVP010000004">
    <property type="protein sequence ID" value="HAE1049039.1"/>
    <property type="molecule type" value="Genomic_DNA"/>
</dbReference>
<reference evidence="1" key="2">
    <citation type="submission" date="2019-04" db="EMBL/GenBank/DDBJ databases">
        <authorList>
            <consortium name="NCBI Pathogen Detection Project"/>
        </authorList>
    </citation>
    <scope>NUCLEOTIDE SEQUENCE</scope>
    <source>
        <strain evidence="1">Salmonella enterica</strain>
    </source>
</reference>
<dbReference type="EMBL" id="DAAQWR010000008">
    <property type="protein sequence ID" value="HAE1182483.1"/>
    <property type="molecule type" value="Genomic_DNA"/>
</dbReference>
<evidence type="ECO:0000313" key="1">
    <source>
        <dbReference type="EMBL" id="HAE0895015.1"/>
    </source>
</evidence>
<sequence length="333" mass="37772">MGSLTAWLNNSKGVAQKGSVMNKKNSQLNKSVSQSIWQKNSIPALEYCSLPRAVELLDCKVCDILHLSTVGAIQLGVLLNEFEAAVWMKDTIDITKNATSWYKDLRSEGKIDPLGWLASTDSPLSRVRFEIDYDEERSARRLFRDEKAEFRGNLLLARLSGLWGFQSHFEWESSMINFGVSSIATLGLVFYPADTPFSQASIKARLRGEKIPYEISYDALTEITTSDIYISRAQLEKIYNNIGKELPNYINHGVERPADDEREKVGEVNNNKVGELLEMLIRCIPELGDEVMEASANKRHSILSAFLEKKQREGRFTNMRMPSSPTLEKYFKI</sequence>